<dbReference type="Gene3D" id="2.60.120.10">
    <property type="entry name" value="Jelly Rolls"/>
    <property type="match status" value="1"/>
</dbReference>
<dbReference type="SUPFAM" id="SSF47413">
    <property type="entry name" value="lambda repressor-like DNA-binding domains"/>
    <property type="match status" value="1"/>
</dbReference>
<dbReference type="Pfam" id="PF07883">
    <property type="entry name" value="Cupin_2"/>
    <property type="match status" value="1"/>
</dbReference>
<dbReference type="Pfam" id="PF01381">
    <property type="entry name" value="HTH_3"/>
    <property type="match status" value="1"/>
</dbReference>
<evidence type="ECO:0000313" key="4">
    <source>
        <dbReference type="Proteomes" id="UP000321197"/>
    </source>
</evidence>
<dbReference type="RefSeq" id="WP_119341755.1">
    <property type="nucleotide sequence ID" value="NZ_BJXL01000065.1"/>
</dbReference>
<dbReference type="PROSITE" id="PS50943">
    <property type="entry name" value="HTH_CROC1"/>
    <property type="match status" value="1"/>
</dbReference>
<dbReference type="CDD" id="cd02209">
    <property type="entry name" value="cupin_XRE_C"/>
    <property type="match status" value="1"/>
</dbReference>
<dbReference type="CDD" id="cd00093">
    <property type="entry name" value="HTH_XRE"/>
    <property type="match status" value="1"/>
</dbReference>
<evidence type="ECO:0000256" key="1">
    <source>
        <dbReference type="ARBA" id="ARBA00023125"/>
    </source>
</evidence>
<protein>
    <submittedName>
        <fullName evidence="3">DNA-binding protein</fullName>
    </submittedName>
</protein>
<organism evidence="3 4">
    <name type="scientific">Meiothermus hypogaeus NBRC 106114</name>
    <dbReference type="NCBI Taxonomy" id="1227553"/>
    <lineage>
        <taxon>Bacteria</taxon>
        <taxon>Thermotogati</taxon>
        <taxon>Deinococcota</taxon>
        <taxon>Deinococci</taxon>
        <taxon>Thermales</taxon>
        <taxon>Thermaceae</taxon>
        <taxon>Meiothermus</taxon>
    </lineage>
</organism>
<dbReference type="EMBL" id="BJXL01000065">
    <property type="protein sequence ID" value="GEM83892.1"/>
    <property type="molecule type" value="Genomic_DNA"/>
</dbReference>
<comment type="caution">
    <text evidence="3">The sequence shown here is derived from an EMBL/GenBank/DDBJ whole genome shotgun (WGS) entry which is preliminary data.</text>
</comment>
<gene>
    <name evidence="3" type="ORF">MHY01S_20580</name>
</gene>
<dbReference type="SUPFAM" id="SSF51182">
    <property type="entry name" value="RmlC-like cupins"/>
    <property type="match status" value="1"/>
</dbReference>
<dbReference type="GO" id="GO:0003700">
    <property type="term" value="F:DNA-binding transcription factor activity"/>
    <property type="evidence" value="ECO:0007669"/>
    <property type="project" value="TreeGrafter"/>
</dbReference>
<dbReference type="Gene3D" id="1.10.260.40">
    <property type="entry name" value="lambda repressor-like DNA-binding domains"/>
    <property type="match status" value="1"/>
</dbReference>
<dbReference type="OrthoDB" id="34624at2"/>
<proteinExistence type="predicted"/>
<dbReference type="InterPro" id="IPR001387">
    <property type="entry name" value="Cro/C1-type_HTH"/>
</dbReference>
<dbReference type="SMART" id="SM00530">
    <property type="entry name" value="HTH_XRE"/>
    <property type="match status" value="1"/>
</dbReference>
<dbReference type="InterPro" id="IPR010982">
    <property type="entry name" value="Lambda_DNA-bd_dom_sf"/>
</dbReference>
<dbReference type="InterPro" id="IPR050807">
    <property type="entry name" value="TransReg_Diox_bact_type"/>
</dbReference>
<name>A0A511R4S9_9DEIN</name>
<reference evidence="3 4" key="1">
    <citation type="submission" date="2019-07" db="EMBL/GenBank/DDBJ databases">
        <title>Whole genome shotgun sequence of Meiothermus hypogaeus NBRC 106114.</title>
        <authorList>
            <person name="Hosoyama A."/>
            <person name="Uohara A."/>
            <person name="Ohji S."/>
            <person name="Ichikawa N."/>
        </authorList>
    </citation>
    <scope>NUCLEOTIDE SEQUENCE [LARGE SCALE GENOMIC DNA]</scope>
    <source>
        <strain evidence="3 4">NBRC 106114</strain>
    </source>
</reference>
<keyword evidence="1 3" id="KW-0238">DNA-binding</keyword>
<sequence>MQVGHLIKSRRLQMKLTLTEVAKRSGLSVPFLSQVERGEAGLSVQSLVKIAEALGVTLNYFLNVPEPDTPIRYAKDFHFFSLVESKTRMARIGSVDPSRQIEPVLSIVPPNYETELIQHAGEEFVYVLKGEIIVKLGRKQYRLSTGDTAHFKSGIRHRWRNPTNQEAHVLWIGTPKLF</sequence>
<accession>A0A511R4S9</accession>
<evidence type="ECO:0000313" key="3">
    <source>
        <dbReference type="EMBL" id="GEM83892.1"/>
    </source>
</evidence>
<dbReference type="Proteomes" id="UP000321197">
    <property type="component" value="Unassembled WGS sequence"/>
</dbReference>
<dbReference type="InterPro" id="IPR013096">
    <property type="entry name" value="Cupin_2"/>
</dbReference>
<dbReference type="InterPro" id="IPR014710">
    <property type="entry name" value="RmlC-like_jellyroll"/>
</dbReference>
<dbReference type="AlphaFoldDB" id="A0A511R4S9"/>
<feature type="domain" description="HTH cro/C1-type" evidence="2">
    <location>
        <begin position="7"/>
        <end position="61"/>
    </location>
</feature>
<dbReference type="InterPro" id="IPR011051">
    <property type="entry name" value="RmlC_Cupin_sf"/>
</dbReference>
<dbReference type="PANTHER" id="PTHR46797">
    <property type="entry name" value="HTH-TYPE TRANSCRIPTIONAL REGULATOR"/>
    <property type="match status" value="1"/>
</dbReference>
<evidence type="ECO:0000259" key="2">
    <source>
        <dbReference type="PROSITE" id="PS50943"/>
    </source>
</evidence>
<dbReference type="GO" id="GO:0003677">
    <property type="term" value="F:DNA binding"/>
    <property type="evidence" value="ECO:0007669"/>
    <property type="project" value="UniProtKB-KW"/>
</dbReference>
<dbReference type="GO" id="GO:0005829">
    <property type="term" value="C:cytosol"/>
    <property type="evidence" value="ECO:0007669"/>
    <property type="project" value="TreeGrafter"/>
</dbReference>
<dbReference type="PANTHER" id="PTHR46797:SF25">
    <property type="entry name" value="TRANSCRIPTIONAL REGULATOR"/>
    <property type="match status" value="1"/>
</dbReference>